<dbReference type="GO" id="GO:0089702">
    <property type="term" value="F:undecaprenyl-phosphate glucose phosphotransferase activity"/>
    <property type="evidence" value="ECO:0007669"/>
    <property type="project" value="TreeGrafter"/>
</dbReference>
<dbReference type="CDD" id="cd13127">
    <property type="entry name" value="MATE_tuaB_like"/>
    <property type="match status" value="1"/>
</dbReference>
<comment type="similarity">
    <text evidence="2">Belongs to the bacterial sugar transferase family.</text>
</comment>
<feature type="transmembrane region" description="Helical" evidence="7">
    <location>
        <begin position="362"/>
        <end position="380"/>
    </location>
</feature>
<accession>A0A376U8G2</accession>
<sequence>MNGVPVVPLYDTPLSGVNRLLKRAEDIVLATLILLLISPVLCCIALAVKLSSPGPVIFRQTRYGMDGKPIKVWKFRSMKVMENDKVVTQATQNDPRVTKVGNFLRRTSLDELPQFINVLTGGMSIVGPRPHAVAHNEQYRQLIEGYMLRHKVKPGITGWAQINGWRGETDTLEKMEKRVEFDLEYIREWSVWFDIKIVFLTVFKGFVNKAHIDMSLREKTISGAKWSAIATVIIIGLGLVQMTVLARIIDNHQFGLLTVSLVIIALADTLSDFGIANSIIQRKEISHLELTTLYWLNVGLGIVVCVAVFLLSDLIGDVLNNPDLAPLIKTLSLAFVVIPHGQQFRALMQKELEFNKIGMIETSAVLAGFTFTVVSAHFWPLAMTAILGYLVNSAVRTLLFGYFGRKIYRPGLHFSLASVAPNLRFGAWLTADSIINYLNTNLSTLVLARILGASVAGGYNLAYNVAVVPPMKLNPIITRVLFPAFAKIQDDTEKLRINFYKLLSVVGIINFPALLGLMVVSNNFVPLVFGEKWNSIIPVLQLLCIVGLLRSVGNPIGSLLMAKSAGRHQL</sequence>
<feature type="domain" description="Bacterial sugar transferase" evidence="8">
    <location>
        <begin position="22"/>
        <end position="204"/>
    </location>
</feature>
<dbReference type="InterPro" id="IPR003362">
    <property type="entry name" value="Bact_transf"/>
</dbReference>
<feature type="transmembrane region" description="Helical" evidence="7">
    <location>
        <begin position="292"/>
        <end position="312"/>
    </location>
</feature>
<dbReference type="InterPro" id="IPR017475">
    <property type="entry name" value="EPS_sugar_tfrase"/>
</dbReference>
<evidence type="ECO:0000313" key="9">
    <source>
        <dbReference type="EMBL" id="STI85263.1"/>
    </source>
</evidence>
<keyword evidence="4 7" id="KW-0812">Transmembrane</keyword>
<keyword evidence="5 7" id="KW-1133">Transmembrane helix</keyword>
<evidence type="ECO:0000256" key="3">
    <source>
        <dbReference type="ARBA" id="ARBA00022679"/>
    </source>
</evidence>
<evidence type="ECO:0000256" key="5">
    <source>
        <dbReference type="ARBA" id="ARBA00022989"/>
    </source>
</evidence>
<feature type="transmembrane region" description="Helical" evidence="7">
    <location>
        <begin position="27"/>
        <end position="48"/>
    </location>
</feature>
<evidence type="ECO:0000313" key="10">
    <source>
        <dbReference type="Proteomes" id="UP000254079"/>
    </source>
</evidence>
<comment type="subcellular location">
    <subcellularLocation>
        <location evidence="1">Membrane</location>
        <topology evidence="1">Multi-pass membrane protein</topology>
    </subcellularLocation>
</comment>
<name>A0A376U8G2_ECOLX</name>
<dbReference type="Pfam" id="PF02397">
    <property type="entry name" value="Bac_transf"/>
    <property type="match status" value="1"/>
</dbReference>
<evidence type="ECO:0000256" key="6">
    <source>
        <dbReference type="ARBA" id="ARBA00023136"/>
    </source>
</evidence>
<feature type="transmembrane region" description="Helical" evidence="7">
    <location>
        <begin position="502"/>
        <end position="521"/>
    </location>
</feature>
<gene>
    <name evidence="9" type="primary">wzxC_1</name>
    <name evidence="9" type="ORF">NCTC8622_04346</name>
</gene>
<evidence type="ECO:0000256" key="2">
    <source>
        <dbReference type="ARBA" id="ARBA00006464"/>
    </source>
</evidence>
<dbReference type="EMBL" id="UGCP01000002">
    <property type="protein sequence ID" value="STI85263.1"/>
    <property type="molecule type" value="Genomic_DNA"/>
</dbReference>
<dbReference type="PANTHER" id="PTHR30576:SF21">
    <property type="entry name" value="UDP-GLUCOSE:UNDECAPRENYL-PHOSPHATE GLUCOSE-1-PHOSPHATE TRANSFERASE"/>
    <property type="match status" value="1"/>
</dbReference>
<dbReference type="GO" id="GO:0009242">
    <property type="term" value="P:colanic acid biosynthetic process"/>
    <property type="evidence" value="ECO:0007669"/>
    <property type="project" value="TreeGrafter"/>
</dbReference>
<dbReference type="AlphaFoldDB" id="A0A376U8G2"/>
<keyword evidence="6 7" id="KW-0472">Membrane</keyword>
<organism evidence="9 10">
    <name type="scientific">Escherichia coli</name>
    <dbReference type="NCBI Taxonomy" id="562"/>
    <lineage>
        <taxon>Bacteria</taxon>
        <taxon>Pseudomonadati</taxon>
        <taxon>Pseudomonadota</taxon>
        <taxon>Gammaproteobacteria</taxon>
        <taxon>Enterobacterales</taxon>
        <taxon>Enterobacteriaceae</taxon>
        <taxon>Escherichia</taxon>
    </lineage>
</organism>
<proteinExistence type="inferred from homology"/>
<feature type="transmembrane region" description="Helical" evidence="7">
    <location>
        <begin position="533"/>
        <end position="553"/>
    </location>
</feature>
<dbReference type="Pfam" id="PF01943">
    <property type="entry name" value="Polysacc_synt"/>
    <property type="match status" value="1"/>
</dbReference>
<evidence type="ECO:0000256" key="1">
    <source>
        <dbReference type="ARBA" id="ARBA00004141"/>
    </source>
</evidence>
<evidence type="ECO:0000256" key="7">
    <source>
        <dbReference type="SAM" id="Phobius"/>
    </source>
</evidence>
<reference evidence="9 10" key="1">
    <citation type="submission" date="2018-06" db="EMBL/GenBank/DDBJ databases">
        <authorList>
            <consortium name="Pathogen Informatics"/>
            <person name="Doyle S."/>
        </authorList>
    </citation>
    <scope>NUCLEOTIDE SEQUENCE [LARGE SCALE GENOMIC DNA]</scope>
    <source>
        <strain evidence="9 10">NCTC8622</strain>
    </source>
</reference>
<feature type="transmembrane region" description="Helical" evidence="7">
    <location>
        <begin position="255"/>
        <end position="280"/>
    </location>
</feature>
<dbReference type="Proteomes" id="UP000254079">
    <property type="component" value="Unassembled WGS sequence"/>
</dbReference>
<feature type="transmembrane region" description="Helical" evidence="7">
    <location>
        <begin position="228"/>
        <end position="249"/>
    </location>
</feature>
<dbReference type="NCBIfam" id="TIGR03025">
    <property type="entry name" value="EPS_sugtrans"/>
    <property type="match status" value="1"/>
</dbReference>
<dbReference type="NCBIfam" id="NF007773">
    <property type="entry name" value="PRK10459.1"/>
    <property type="match status" value="1"/>
</dbReference>
<evidence type="ECO:0000259" key="8">
    <source>
        <dbReference type="Pfam" id="PF02397"/>
    </source>
</evidence>
<protein>
    <submittedName>
        <fullName evidence="9">Putative flippase (Putative export protein)</fullName>
    </submittedName>
</protein>
<keyword evidence="3" id="KW-0808">Transferase</keyword>
<dbReference type="GO" id="GO:0016020">
    <property type="term" value="C:membrane"/>
    <property type="evidence" value="ECO:0007669"/>
    <property type="project" value="UniProtKB-SubCell"/>
</dbReference>
<evidence type="ECO:0000256" key="4">
    <source>
        <dbReference type="ARBA" id="ARBA00022692"/>
    </source>
</evidence>
<dbReference type="InterPro" id="IPR002797">
    <property type="entry name" value="Polysacc_synth"/>
</dbReference>
<dbReference type="PANTHER" id="PTHR30576">
    <property type="entry name" value="COLANIC BIOSYNTHESIS UDP-GLUCOSE LIPID CARRIER TRANSFERASE"/>
    <property type="match status" value="1"/>
</dbReference>